<evidence type="ECO:0000313" key="12">
    <source>
        <dbReference type="Proteomes" id="UP000761534"/>
    </source>
</evidence>
<evidence type="ECO:0000259" key="10">
    <source>
        <dbReference type="Pfam" id="PF01490"/>
    </source>
</evidence>
<accession>A0A642UJT2</accession>
<comment type="similarity">
    <text evidence="2">Belongs to the amino acid/polyamine transporter 2 family.</text>
</comment>
<dbReference type="PANTHER" id="PTHR22950:SF678">
    <property type="entry name" value="VACUOLAR AMINO ACID TRANSPORTER 5-RELATED"/>
    <property type="match status" value="1"/>
</dbReference>
<feature type="transmembrane region" description="Helical" evidence="9">
    <location>
        <begin position="196"/>
        <end position="218"/>
    </location>
</feature>
<feature type="transmembrane region" description="Helical" evidence="9">
    <location>
        <begin position="40"/>
        <end position="64"/>
    </location>
</feature>
<feature type="domain" description="Amino acid transporter transmembrane" evidence="10">
    <location>
        <begin position="8"/>
        <end position="426"/>
    </location>
</feature>
<dbReference type="PANTHER" id="PTHR22950">
    <property type="entry name" value="AMINO ACID TRANSPORTER"/>
    <property type="match status" value="1"/>
</dbReference>
<keyword evidence="12" id="KW-1185">Reference proteome</keyword>
<evidence type="ECO:0000256" key="8">
    <source>
        <dbReference type="ARBA" id="ARBA00023136"/>
    </source>
</evidence>
<sequence length="437" mass="46768">MASAHTRGATTVSGTINLLNTIIGAGILAMPYAYKANGMVLGTGVIALAGLTAGFGLYLQALCASYVPKGHASFFAVAKHTYPSLAVLFDVAIAVKCFGVGVSYIIIIGDLMPQIAESVGVTHEYLLQREFWVTVSMAVVGPLSYLRKLDSLKYTSLVALVSVGYLVLIVVGHFLLGDTLPDRGEVRVLEPQGVSSMLSALPVIIFAFTCHQNMFSVLNELESTSEKSVLEMVLGSIGTSGAFYIVVGLAGYLSYGDNVGGNIIQMYPFSVFTTIGRLAIVIMVIFSYPLQCHPSRVSANHVIHSIKRGIQKHRFTVVASEDDSVYSDEENQTPAIVAIPLETPTFFVLTTVILVLSYLLAMAVTSLEKMLAFVGATGSTSISFILPGVFAYALLSKTKQEGGLSAKETFIRYAAICLAVWGITVAVVCFLINIWLL</sequence>
<feature type="transmembrane region" description="Helical" evidence="9">
    <location>
        <begin position="346"/>
        <end position="364"/>
    </location>
</feature>
<dbReference type="AlphaFoldDB" id="A0A642UJT2"/>
<evidence type="ECO:0000256" key="1">
    <source>
        <dbReference type="ARBA" id="ARBA00004128"/>
    </source>
</evidence>
<dbReference type="Proteomes" id="UP000761534">
    <property type="component" value="Unassembled WGS sequence"/>
</dbReference>
<feature type="transmembrane region" description="Helical" evidence="9">
    <location>
        <begin position="12"/>
        <end position="34"/>
    </location>
</feature>
<evidence type="ECO:0000256" key="7">
    <source>
        <dbReference type="ARBA" id="ARBA00022989"/>
    </source>
</evidence>
<dbReference type="InterPro" id="IPR013057">
    <property type="entry name" value="AA_transpt_TM"/>
</dbReference>
<keyword evidence="3" id="KW-0813">Transport</keyword>
<evidence type="ECO:0000256" key="4">
    <source>
        <dbReference type="ARBA" id="ARBA00022554"/>
    </source>
</evidence>
<dbReference type="GO" id="GO:0061459">
    <property type="term" value="F:L-arginine transmembrane transporter activity"/>
    <property type="evidence" value="ECO:0007669"/>
    <property type="project" value="TreeGrafter"/>
</dbReference>
<dbReference type="Pfam" id="PF01490">
    <property type="entry name" value="Aa_trans"/>
    <property type="match status" value="1"/>
</dbReference>
<keyword evidence="6" id="KW-0029">Amino-acid transport</keyword>
<dbReference type="EMBL" id="SWFS01000527">
    <property type="protein sequence ID" value="KAA8899204.1"/>
    <property type="molecule type" value="Genomic_DNA"/>
</dbReference>
<evidence type="ECO:0000256" key="6">
    <source>
        <dbReference type="ARBA" id="ARBA00022970"/>
    </source>
</evidence>
<keyword evidence="5 9" id="KW-0812">Transmembrane</keyword>
<dbReference type="Gene3D" id="1.20.1740.10">
    <property type="entry name" value="Amino acid/polyamine transporter I"/>
    <property type="match status" value="1"/>
</dbReference>
<gene>
    <name evidence="11" type="ORF">TRICI_006373</name>
</gene>
<dbReference type="VEuPathDB" id="FungiDB:TRICI_006373"/>
<dbReference type="GO" id="GO:0005313">
    <property type="term" value="F:L-glutamate transmembrane transporter activity"/>
    <property type="evidence" value="ECO:0007669"/>
    <property type="project" value="TreeGrafter"/>
</dbReference>
<comment type="caution">
    <text evidence="11">The sequence shown here is derived from an EMBL/GenBank/DDBJ whole genome shotgun (WGS) entry which is preliminary data.</text>
</comment>
<organism evidence="11 12">
    <name type="scientific">Trichomonascus ciferrii</name>
    <dbReference type="NCBI Taxonomy" id="44093"/>
    <lineage>
        <taxon>Eukaryota</taxon>
        <taxon>Fungi</taxon>
        <taxon>Dikarya</taxon>
        <taxon>Ascomycota</taxon>
        <taxon>Saccharomycotina</taxon>
        <taxon>Dipodascomycetes</taxon>
        <taxon>Dipodascales</taxon>
        <taxon>Trichomonascaceae</taxon>
        <taxon>Trichomonascus</taxon>
        <taxon>Trichomonascus ciferrii complex</taxon>
    </lineage>
</organism>
<comment type="subcellular location">
    <subcellularLocation>
        <location evidence="1">Vacuole membrane</location>
        <topology evidence="1">Multi-pass membrane protein</topology>
    </subcellularLocation>
</comment>
<dbReference type="GO" id="GO:0015189">
    <property type="term" value="F:L-lysine transmembrane transporter activity"/>
    <property type="evidence" value="ECO:0007669"/>
    <property type="project" value="TreeGrafter"/>
</dbReference>
<dbReference type="GO" id="GO:0005302">
    <property type="term" value="F:L-tyrosine transmembrane transporter activity"/>
    <property type="evidence" value="ECO:0007669"/>
    <property type="project" value="TreeGrafter"/>
</dbReference>
<evidence type="ECO:0000313" key="11">
    <source>
        <dbReference type="EMBL" id="KAA8899204.1"/>
    </source>
</evidence>
<dbReference type="GO" id="GO:0000329">
    <property type="term" value="C:fungal-type vacuole membrane"/>
    <property type="evidence" value="ECO:0007669"/>
    <property type="project" value="TreeGrafter"/>
</dbReference>
<feature type="transmembrane region" description="Helical" evidence="9">
    <location>
        <begin position="85"/>
        <end position="107"/>
    </location>
</feature>
<feature type="transmembrane region" description="Helical" evidence="9">
    <location>
        <begin position="370"/>
        <end position="395"/>
    </location>
</feature>
<protein>
    <recommendedName>
        <fullName evidence="10">Amino acid transporter transmembrane domain-containing protein</fullName>
    </recommendedName>
</protein>
<keyword evidence="8 9" id="KW-0472">Membrane</keyword>
<proteinExistence type="inferred from homology"/>
<keyword evidence="7 9" id="KW-1133">Transmembrane helix</keyword>
<evidence type="ECO:0000256" key="2">
    <source>
        <dbReference type="ARBA" id="ARBA00008066"/>
    </source>
</evidence>
<feature type="transmembrane region" description="Helical" evidence="9">
    <location>
        <begin position="415"/>
        <end position="436"/>
    </location>
</feature>
<feature type="transmembrane region" description="Helical" evidence="9">
    <location>
        <begin position="267"/>
        <end position="288"/>
    </location>
</feature>
<reference evidence="11" key="1">
    <citation type="journal article" date="2019" name="G3 (Bethesda)">
        <title>Genome Assemblies of Two Rare Opportunistic Yeast Pathogens: Diutina rugosa (syn. Candida rugosa) and Trichomonascus ciferrii (syn. Candida ciferrii).</title>
        <authorList>
            <person name="Mixao V."/>
            <person name="Saus E."/>
            <person name="Hansen A.P."/>
            <person name="Lass-Florl C."/>
            <person name="Gabaldon T."/>
        </authorList>
    </citation>
    <scope>NUCLEOTIDE SEQUENCE</scope>
    <source>
        <strain evidence="11">CBS 4856</strain>
    </source>
</reference>
<name>A0A642UJT2_9ASCO</name>
<evidence type="ECO:0000256" key="3">
    <source>
        <dbReference type="ARBA" id="ARBA00022448"/>
    </source>
</evidence>
<dbReference type="GO" id="GO:0015194">
    <property type="term" value="F:L-serine transmembrane transporter activity"/>
    <property type="evidence" value="ECO:0007669"/>
    <property type="project" value="TreeGrafter"/>
</dbReference>
<feature type="transmembrane region" description="Helical" evidence="9">
    <location>
        <begin position="157"/>
        <end position="176"/>
    </location>
</feature>
<dbReference type="GO" id="GO:0005290">
    <property type="term" value="F:L-histidine transmembrane transporter activity"/>
    <property type="evidence" value="ECO:0007669"/>
    <property type="project" value="TreeGrafter"/>
</dbReference>
<evidence type="ECO:0000256" key="5">
    <source>
        <dbReference type="ARBA" id="ARBA00022692"/>
    </source>
</evidence>
<feature type="transmembrane region" description="Helical" evidence="9">
    <location>
        <begin position="230"/>
        <end position="255"/>
    </location>
</feature>
<evidence type="ECO:0000256" key="9">
    <source>
        <dbReference type="SAM" id="Phobius"/>
    </source>
</evidence>
<keyword evidence="4" id="KW-0926">Vacuole</keyword>
<dbReference type="OrthoDB" id="438545at2759"/>